<evidence type="ECO:0000259" key="4">
    <source>
        <dbReference type="PROSITE" id="PS51352"/>
    </source>
</evidence>
<feature type="domain" description="Thioredoxin" evidence="4">
    <location>
        <begin position="21"/>
        <end position="141"/>
    </location>
</feature>
<dbReference type="PROSITE" id="PS51352">
    <property type="entry name" value="THIOREDOXIN_2"/>
    <property type="match status" value="1"/>
</dbReference>
<dbReference type="SUPFAM" id="SSF52833">
    <property type="entry name" value="Thioredoxin-like"/>
    <property type="match status" value="1"/>
</dbReference>
<dbReference type="EMBL" id="JBBJCI010000146">
    <property type="protein sequence ID" value="KAK7242209.1"/>
    <property type="molecule type" value="Genomic_DNA"/>
</dbReference>
<dbReference type="Pfam" id="PF00085">
    <property type="entry name" value="Thioredoxin"/>
    <property type="match status" value="1"/>
</dbReference>
<name>A0ABR1G0Y9_AURAN</name>
<reference evidence="5 6" key="1">
    <citation type="submission" date="2024-03" db="EMBL/GenBank/DDBJ databases">
        <title>Aureococcus anophagefferens CCMP1851 and Kratosvirus quantuckense: Draft genome of a second virus-susceptible host strain in the model system.</title>
        <authorList>
            <person name="Chase E."/>
            <person name="Truchon A.R."/>
            <person name="Schepens W."/>
            <person name="Wilhelm S.W."/>
        </authorList>
    </citation>
    <scope>NUCLEOTIDE SEQUENCE [LARGE SCALE GENOMIC DNA]</scope>
    <source>
        <strain evidence="5 6">CCMP1851</strain>
    </source>
</reference>
<evidence type="ECO:0000256" key="3">
    <source>
        <dbReference type="SAM" id="SignalP"/>
    </source>
</evidence>
<dbReference type="InterPro" id="IPR051063">
    <property type="entry name" value="PDI"/>
</dbReference>
<comment type="similarity">
    <text evidence="1">Belongs to the protein disulfide isomerase family.</text>
</comment>
<evidence type="ECO:0000313" key="5">
    <source>
        <dbReference type="EMBL" id="KAK7242209.1"/>
    </source>
</evidence>
<comment type="caution">
    <text evidence="5">The sequence shown here is derived from an EMBL/GenBank/DDBJ whole genome shotgun (WGS) entry which is preliminary data.</text>
</comment>
<organism evidence="5 6">
    <name type="scientific">Aureococcus anophagefferens</name>
    <name type="common">Harmful bloom alga</name>
    <dbReference type="NCBI Taxonomy" id="44056"/>
    <lineage>
        <taxon>Eukaryota</taxon>
        <taxon>Sar</taxon>
        <taxon>Stramenopiles</taxon>
        <taxon>Ochrophyta</taxon>
        <taxon>Pelagophyceae</taxon>
        <taxon>Pelagomonadales</taxon>
        <taxon>Pelagomonadaceae</taxon>
        <taxon>Aureococcus</taxon>
    </lineage>
</organism>
<dbReference type="Gene3D" id="3.40.30.10">
    <property type="entry name" value="Glutaredoxin"/>
    <property type="match status" value="1"/>
</dbReference>
<feature type="chain" id="PRO_5046740366" evidence="3">
    <location>
        <begin position="18"/>
        <end position="233"/>
    </location>
</feature>
<evidence type="ECO:0000256" key="2">
    <source>
        <dbReference type="ARBA" id="ARBA00022729"/>
    </source>
</evidence>
<dbReference type="PANTHER" id="PTHR45672">
    <property type="entry name" value="PROTEIN DISULFIDE-ISOMERASE C17H9.14C-RELATED"/>
    <property type="match status" value="1"/>
</dbReference>
<sequence length="233" mass="25281">MRRALLACALCVASAQGWLLWLLGMENEPSAVLDVKSADAFDSVVRFGGRNAFVKFYAPWCKHCQRLALPWERLAKQLQGRHVIAEVDCAAEGSRDLCAYYGVRQLPTLKAFSPRAPLNGSLYDGALTYEAVAAYAKEALEPACDDDRECAAVEAFGREVNAMDASAQAAALAALEAEYDASLAAEAAAVAAAEAAHAATKARVEPKMHLLRTSLTARRLQRRRLPEEREGEL</sequence>
<dbReference type="Proteomes" id="UP001363151">
    <property type="component" value="Unassembled WGS sequence"/>
</dbReference>
<evidence type="ECO:0000313" key="6">
    <source>
        <dbReference type="Proteomes" id="UP001363151"/>
    </source>
</evidence>
<keyword evidence="2 3" id="KW-0732">Signal</keyword>
<evidence type="ECO:0000256" key="1">
    <source>
        <dbReference type="ARBA" id="ARBA00006347"/>
    </source>
</evidence>
<gene>
    <name evidence="5" type="ORF">SO694_00013259</name>
</gene>
<dbReference type="InterPro" id="IPR036249">
    <property type="entry name" value="Thioredoxin-like_sf"/>
</dbReference>
<proteinExistence type="inferred from homology"/>
<dbReference type="InterPro" id="IPR013766">
    <property type="entry name" value="Thioredoxin_domain"/>
</dbReference>
<keyword evidence="6" id="KW-1185">Reference proteome</keyword>
<feature type="signal peptide" evidence="3">
    <location>
        <begin position="1"/>
        <end position="17"/>
    </location>
</feature>
<dbReference type="PANTHER" id="PTHR45672:SF3">
    <property type="entry name" value="THIOREDOXIN DOMAIN-CONTAINING PROTEIN 5"/>
    <property type="match status" value="1"/>
</dbReference>
<protein>
    <submittedName>
        <fullName evidence="5">Protein disulfide-isomerase</fullName>
    </submittedName>
</protein>
<accession>A0ABR1G0Y9</accession>